<evidence type="ECO:0000256" key="1">
    <source>
        <dbReference type="SAM" id="MobiDB-lite"/>
    </source>
</evidence>
<evidence type="ECO:0000256" key="2">
    <source>
        <dbReference type="SAM" id="SignalP"/>
    </source>
</evidence>
<comment type="caution">
    <text evidence="4">The sequence shown here is derived from an EMBL/GenBank/DDBJ whole genome shotgun (WGS) entry which is preliminary data.</text>
</comment>
<accession>A0ABY2QKI7</accession>
<feature type="signal peptide" evidence="2">
    <location>
        <begin position="1"/>
        <end position="22"/>
    </location>
</feature>
<reference evidence="4 5" key="1">
    <citation type="submission" date="2019-04" db="EMBL/GenBank/DDBJ databases">
        <title>Microbes associate with the intestines of laboratory mice.</title>
        <authorList>
            <person name="Navarre W."/>
            <person name="Wong E."/>
            <person name="Huang K.C."/>
            <person name="Tropini C."/>
            <person name="Ng K."/>
            <person name="Yu B."/>
        </authorList>
    </citation>
    <scope>NUCLEOTIDE SEQUENCE [LARGE SCALE GENOMIC DNA]</scope>
    <source>
        <strain evidence="4 5">NM83_B4-11</strain>
    </source>
</reference>
<proteinExistence type="predicted"/>
<dbReference type="Gene3D" id="3.30.70.1070">
    <property type="entry name" value="Sporulation related repeat"/>
    <property type="match status" value="1"/>
</dbReference>
<feature type="chain" id="PRO_5045070474" description="SPOR domain-containing protein" evidence="2">
    <location>
        <begin position="23"/>
        <end position="285"/>
    </location>
</feature>
<sequence length="285" mass="28637">MRSSARTVAGSLMLGLAYPATAMGLQDTPSNQETGAPRPPLPPEAGQVEGPVGTSGAGPARYDRVGYARTAGGVGGTDAALKAGAGGTAHATLAPGSAVEITSLDTGRTIVTRVAERSPLPAGFEIILSPEAARMLALSREGASAVRVRGVTHQGSLAGGVSAAQLDAPPALLAALRRQLPAAQARPAAVPPVSRPESVPARALPIAAPAPPPPTNGRSYAVQVAALSNQARAEAIAKQLGGTAQRGGALFRIRLGPFSSRIDAERARDAAVRRGYGDAAIIVQP</sequence>
<dbReference type="PANTHER" id="PTHR34183:SF8">
    <property type="entry name" value="ENDOLYTIC PEPTIDOGLYCAN TRANSGLYCOSYLASE RLPA-RELATED"/>
    <property type="match status" value="1"/>
</dbReference>
<dbReference type="InterPro" id="IPR036680">
    <property type="entry name" value="SPOR-like_sf"/>
</dbReference>
<dbReference type="Gene3D" id="2.40.40.10">
    <property type="entry name" value="RlpA-like domain"/>
    <property type="match status" value="1"/>
</dbReference>
<dbReference type="PANTHER" id="PTHR34183">
    <property type="entry name" value="ENDOLYTIC PEPTIDOGLYCAN TRANSGLYCOSYLASE RLPA"/>
    <property type="match status" value="1"/>
</dbReference>
<dbReference type="SUPFAM" id="SSF110997">
    <property type="entry name" value="Sporulation related repeat"/>
    <property type="match status" value="1"/>
</dbReference>
<name>A0ABY2QKI7_9SPHN</name>
<organism evidence="4 5">
    <name type="scientific">Sphingomonas olei</name>
    <dbReference type="NCBI Taxonomy" id="1886787"/>
    <lineage>
        <taxon>Bacteria</taxon>
        <taxon>Pseudomonadati</taxon>
        <taxon>Pseudomonadota</taxon>
        <taxon>Alphaproteobacteria</taxon>
        <taxon>Sphingomonadales</taxon>
        <taxon>Sphingomonadaceae</taxon>
        <taxon>Sphingomonas</taxon>
    </lineage>
</organism>
<feature type="domain" description="SPOR" evidence="3">
    <location>
        <begin position="217"/>
        <end position="281"/>
    </location>
</feature>
<keyword evidence="5" id="KW-1185">Reference proteome</keyword>
<dbReference type="Proteomes" id="UP000308038">
    <property type="component" value="Unassembled WGS sequence"/>
</dbReference>
<evidence type="ECO:0000313" key="5">
    <source>
        <dbReference type="Proteomes" id="UP000308038"/>
    </source>
</evidence>
<dbReference type="InterPro" id="IPR036908">
    <property type="entry name" value="RlpA-like_sf"/>
</dbReference>
<evidence type="ECO:0000259" key="3">
    <source>
        <dbReference type="Pfam" id="PF05036"/>
    </source>
</evidence>
<dbReference type="EMBL" id="SSTI01000004">
    <property type="protein sequence ID" value="THG40511.1"/>
    <property type="molecule type" value="Genomic_DNA"/>
</dbReference>
<gene>
    <name evidence="4" type="ORF">E5988_06700</name>
</gene>
<feature type="region of interest" description="Disordered" evidence="1">
    <location>
        <begin position="24"/>
        <end position="61"/>
    </location>
</feature>
<dbReference type="Pfam" id="PF05036">
    <property type="entry name" value="SPOR"/>
    <property type="match status" value="1"/>
</dbReference>
<dbReference type="InterPro" id="IPR007730">
    <property type="entry name" value="SPOR-like_dom"/>
</dbReference>
<keyword evidence="2" id="KW-0732">Signal</keyword>
<protein>
    <recommendedName>
        <fullName evidence="3">SPOR domain-containing protein</fullName>
    </recommendedName>
</protein>
<evidence type="ECO:0000313" key="4">
    <source>
        <dbReference type="EMBL" id="THG40511.1"/>
    </source>
</evidence>